<dbReference type="InterPro" id="IPR025877">
    <property type="entry name" value="MobA-like_NTP_Trfase"/>
</dbReference>
<protein>
    <recommendedName>
        <fullName evidence="1">MobA-like NTP transferase domain-containing protein</fullName>
    </recommendedName>
</protein>
<gene>
    <name evidence="2" type="ORF">GCM10022246_02480</name>
</gene>
<dbReference type="CDD" id="cd04182">
    <property type="entry name" value="GT_2_like_f"/>
    <property type="match status" value="1"/>
</dbReference>
<dbReference type="Gene3D" id="3.90.550.10">
    <property type="entry name" value="Spore Coat Polysaccharide Biosynthesis Protein SpsA, Chain A"/>
    <property type="match status" value="1"/>
</dbReference>
<evidence type="ECO:0000313" key="3">
    <source>
        <dbReference type="Proteomes" id="UP001501081"/>
    </source>
</evidence>
<feature type="domain" description="MobA-like NTP transferase" evidence="1">
    <location>
        <begin position="6"/>
        <end position="166"/>
    </location>
</feature>
<dbReference type="SUPFAM" id="SSF53448">
    <property type="entry name" value="Nucleotide-diphospho-sugar transferases"/>
    <property type="match status" value="1"/>
</dbReference>
<sequence>MKTGIIILAAGNSSRFGSPKQLLNYEGKTLLERVSLEALKTKHRPIIVVLGAYFKEIELKHNHSDITYIVNERWENGMSSSIVKGLSAMLNLQKDIENVTIAVSDQVSITAEIFESLMQKQISSKKCIISSAYAKTIGTPSLFNKKYFEQLLSLSGANGAKKILAENMGDMATISFDKGYVDIDTIDDYNNLINNK</sequence>
<accession>A0ABP7NPQ6</accession>
<comment type="caution">
    <text evidence="2">The sequence shown here is derived from an EMBL/GenBank/DDBJ whole genome shotgun (WGS) entry which is preliminary data.</text>
</comment>
<dbReference type="Pfam" id="PF12804">
    <property type="entry name" value="NTP_transf_3"/>
    <property type="match status" value="1"/>
</dbReference>
<keyword evidence="3" id="KW-1185">Reference proteome</keyword>
<dbReference type="RefSeq" id="WP_344764296.1">
    <property type="nucleotide sequence ID" value="NZ_BAABAK010000001.1"/>
</dbReference>
<organism evidence="2 3">
    <name type="scientific">Pedobacter ginsengiterrae</name>
    <dbReference type="NCBI Taxonomy" id="871696"/>
    <lineage>
        <taxon>Bacteria</taxon>
        <taxon>Pseudomonadati</taxon>
        <taxon>Bacteroidota</taxon>
        <taxon>Sphingobacteriia</taxon>
        <taxon>Sphingobacteriales</taxon>
        <taxon>Sphingobacteriaceae</taxon>
        <taxon>Pedobacter</taxon>
    </lineage>
</organism>
<reference evidence="3" key="1">
    <citation type="journal article" date="2019" name="Int. J. Syst. Evol. Microbiol.">
        <title>The Global Catalogue of Microorganisms (GCM) 10K type strain sequencing project: providing services to taxonomists for standard genome sequencing and annotation.</title>
        <authorList>
            <consortium name="The Broad Institute Genomics Platform"/>
            <consortium name="The Broad Institute Genome Sequencing Center for Infectious Disease"/>
            <person name="Wu L."/>
            <person name="Ma J."/>
        </authorList>
    </citation>
    <scope>NUCLEOTIDE SEQUENCE [LARGE SCALE GENOMIC DNA]</scope>
    <source>
        <strain evidence="3">JCM 17338</strain>
    </source>
</reference>
<name>A0ABP7NPQ6_9SPHI</name>
<evidence type="ECO:0000313" key="2">
    <source>
        <dbReference type="EMBL" id="GAA3951599.1"/>
    </source>
</evidence>
<dbReference type="Proteomes" id="UP001501081">
    <property type="component" value="Unassembled WGS sequence"/>
</dbReference>
<proteinExistence type="predicted"/>
<evidence type="ECO:0000259" key="1">
    <source>
        <dbReference type="Pfam" id="PF12804"/>
    </source>
</evidence>
<dbReference type="PANTHER" id="PTHR43777:SF1">
    <property type="entry name" value="MOLYBDENUM COFACTOR CYTIDYLYLTRANSFERASE"/>
    <property type="match status" value="1"/>
</dbReference>
<dbReference type="EMBL" id="BAABAK010000001">
    <property type="protein sequence ID" value="GAA3951599.1"/>
    <property type="molecule type" value="Genomic_DNA"/>
</dbReference>
<dbReference type="InterPro" id="IPR029044">
    <property type="entry name" value="Nucleotide-diphossugar_trans"/>
</dbReference>
<dbReference type="PANTHER" id="PTHR43777">
    <property type="entry name" value="MOLYBDENUM COFACTOR CYTIDYLYLTRANSFERASE"/>
    <property type="match status" value="1"/>
</dbReference>